<protein>
    <submittedName>
        <fullName evidence="11">Calcium/proton exchanger</fullName>
    </submittedName>
</protein>
<evidence type="ECO:0000256" key="6">
    <source>
        <dbReference type="ARBA" id="ARBA00023065"/>
    </source>
</evidence>
<evidence type="ECO:0000256" key="7">
    <source>
        <dbReference type="ARBA" id="ARBA00023136"/>
    </source>
</evidence>
<keyword evidence="7 9" id="KW-0472">Membrane</keyword>
<dbReference type="PANTHER" id="PTHR31503">
    <property type="entry name" value="VACUOLAR CALCIUM ION TRANSPORTER"/>
    <property type="match status" value="1"/>
</dbReference>
<feature type="transmembrane region" description="Helical" evidence="9">
    <location>
        <begin position="142"/>
        <end position="167"/>
    </location>
</feature>
<keyword evidence="3" id="KW-0813">Transport</keyword>
<sequence>MHDSLPTHNESSSLLKSERPVTGSSEGSSSSKTSDPPVASSTFELPVESRRAALARHFRRMTFRGTEEDRMKRQMSHVAKDHSWLDWPTDEATHWYGSGIISKEQVDEILELDQRVSTEADYKKKDRYKDIQKKFTRSFMEMFWYILRSQSINILLPTIPVGIIVGALHLPPAAVFAANCIAIIPLAGVLSFATDELSTSLGEAAGGLANATFGNAVEFIVSIFALLNGEVRIVQASMLGSILSNLLLVLGCCFAWGGRNRKEQKFDATLATTMSSLLAVSSASLLLPAVLYMTLPAGDGKSSAFPMVLDLSRYSSFILVALYGAYLFFSLKTHNGYFERTIKNVVKVPENAGGTYDVEEQVSEESEEDKDEHWEELWVTKDQLDYLTPVLHAEDREKVESKPRSRPASREAVIANYGSNGPSASSSVNGSNGTTRTNTGDSTMPLKTANETTPLKAFEAPKIEALKKSGKFTKVRIPARHLRPIPALVLLFISTVLVSVCADYLVDAIDPFVKSTPWLSKTFIGLIIIPIVGNAAEHFTAVIAAGKDKMNLAVTVAVGSSLQIALGLTPLLVLVGWAMGQPMSLYFQPFETVCLFVSVLIAHYLIADGKSNYLEGIMLIGVYVIIGICFFVIPDDMGGAVVSMFTNMISW</sequence>
<dbReference type="STRING" id="1160509.A0A3N4IQV8"/>
<dbReference type="GO" id="GO:0015369">
    <property type="term" value="F:calcium:proton antiporter activity"/>
    <property type="evidence" value="ECO:0007669"/>
    <property type="project" value="TreeGrafter"/>
</dbReference>
<feature type="compositionally biased region" description="Low complexity" evidence="8">
    <location>
        <begin position="416"/>
        <end position="443"/>
    </location>
</feature>
<keyword evidence="12" id="KW-1185">Reference proteome</keyword>
<feature type="transmembrane region" description="Helical" evidence="9">
    <location>
        <begin position="311"/>
        <end position="331"/>
    </location>
</feature>
<dbReference type="InterPro" id="IPR004713">
    <property type="entry name" value="CaH_exchang"/>
</dbReference>
<feature type="region of interest" description="Disordered" evidence="8">
    <location>
        <begin position="1"/>
        <end position="45"/>
    </location>
</feature>
<feature type="transmembrane region" description="Helical" evidence="9">
    <location>
        <begin position="233"/>
        <end position="256"/>
    </location>
</feature>
<feature type="domain" description="Sodium/calcium exchanger membrane region" evidence="10">
    <location>
        <begin position="174"/>
        <end position="331"/>
    </location>
</feature>
<feature type="transmembrane region" description="Helical" evidence="9">
    <location>
        <begin position="518"/>
        <end position="545"/>
    </location>
</feature>
<dbReference type="Gene3D" id="1.20.1420.30">
    <property type="entry name" value="NCX, central ion-binding region"/>
    <property type="match status" value="2"/>
</dbReference>
<feature type="compositionally biased region" description="Polar residues" evidence="8">
    <location>
        <begin position="1"/>
        <end position="15"/>
    </location>
</feature>
<comment type="subcellular location">
    <subcellularLocation>
        <location evidence="1">Endomembrane system</location>
        <topology evidence="1">Multi-pass membrane protein</topology>
    </subcellularLocation>
</comment>
<keyword evidence="4 9" id="KW-0812">Transmembrane</keyword>
<dbReference type="EMBL" id="ML119646">
    <property type="protein sequence ID" value="RPA87807.1"/>
    <property type="molecule type" value="Genomic_DNA"/>
</dbReference>
<dbReference type="InterPro" id="IPR044880">
    <property type="entry name" value="NCX_ion-bd_dom_sf"/>
</dbReference>
<organism evidence="11 12">
    <name type="scientific">Ascobolus immersus RN42</name>
    <dbReference type="NCBI Taxonomy" id="1160509"/>
    <lineage>
        <taxon>Eukaryota</taxon>
        <taxon>Fungi</taxon>
        <taxon>Dikarya</taxon>
        <taxon>Ascomycota</taxon>
        <taxon>Pezizomycotina</taxon>
        <taxon>Pezizomycetes</taxon>
        <taxon>Pezizales</taxon>
        <taxon>Ascobolaceae</taxon>
        <taxon>Ascobolus</taxon>
    </lineage>
</organism>
<evidence type="ECO:0000256" key="3">
    <source>
        <dbReference type="ARBA" id="ARBA00022448"/>
    </source>
</evidence>
<feature type="transmembrane region" description="Helical" evidence="9">
    <location>
        <begin position="613"/>
        <end position="633"/>
    </location>
</feature>
<reference evidence="11 12" key="1">
    <citation type="journal article" date="2018" name="Nat. Ecol. Evol.">
        <title>Pezizomycetes genomes reveal the molecular basis of ectomycorrhizal truffle lifestyle.</title>
        <authorList>
            <person name="Murat C."/>
            <person name="Payen T."/>
            <person name="Noel B."/>
            <person name="Kuo A."/>
            <person name="Morin E."/>
            <person name="Chen J."/>
            <person name="Kohler A."/>
            <person name="Krizsan K."/>
            <person name="Balestrini R."/>
            <person name="Da Silva C."/>
            <person name="Montanini B."/>
            <person name="Hainaut M."/>
            <person name="Levati E."/>
            <person name="Barry K.W."/>
            <person name="Belfiori B."/>
            <person name="Cichocki N."/>
            <person name="Clum A."/>
            <person name="Dockter R.B."/>
            <person name="Fauchery L."/>
            <person name="Guy J."/>
            <person name="Iotti M."/>
            <person name="Le Tacon F."/>
            <person name="Lindquist E.A."/>
            <person name="Lipzen A."/>
            <person name="Malagnac F."/>
            <person name="Mello A."/>
            <person name="Molinier V."/>
            <person name="Miyauchi S."/>
            <person name="Poulain J."/>
            <person name="Riccioni C."/>
            <person name="Rubini A."/>
            <person name="Sitrit Y."/>
            <person name="Splivallo R."/>
            <person name="Traeger S."/>
            <person name="Wang M."/>
            <person name="Zifcakova L."/>
            <person name="Wipf D."/>
            <person name="Zambonelli A."/>
            <person name="Paolocci F."/>
            <person name="Nowrousian M."/>
            <person name="Ottonello S."/>
            <person name="Baldrian P."/>
            <person name="Spatafora J.W."/>
            <person name="Henrissat B."/>
            <person name="Nagy L.G."/>
            <person name="Aury J.M."/>
            <person name="Wincker P."/>
            <person name="Grigoriev I.V."/>
            <person name="Bonfante P."/>
            <person name="Martin F.M."/>
        </authorList>
    </citation>
    <scope>NUCLEOTIDE SEQUENCE [LARGE SCALE GENOMIC DNA]</scope>
    <source>
        <strain evidence="11 12">RN42</strain>
    </source>
</reference>
<feature type="transmembrane region" description="Helical" evidence="9">
    <location>
        <begin position="585"/>
        <end position="606"/>
    </location>
</feature>
<feature type="transmembrane region" description="Helical" evidence="9">
    <location>
        <begin position="552"/>
        <end position="579"/>
    </location>
</feature>
<feature type="region of interest" description="Disordered" evidence="8">
    <location>
        <begin position="416"/>
        <end position="450"/>
    </location>
</feature>
<proteinExistence type="inferred from homology"/>
<evidence type="ECO:0000256" key="8">
    <source>
        <dbReference type="SAM" id="MobiDB-lite"/>
    </source>
</evidence>
<evidence type="ECO:0000259" key="10">
    <source>
        <dbReference type="Pfam" id="PF01699"/>
    </source>
</evidence>
<dbReference type="GO" id="GO:0006874">
    <property type="term" value="P:intracellular calcium ion homeostasis"/>
    <property type="evidence" value="ECO:0007669"/>
    <property type="project" value="TreeGrafter"/>
</dbReference>
<dbReference type="GO" id="GO:0012505">
    <property type="term" value="C:endomembrane system"/>
    <property type="evidence" value="ECO:0007669"/>
    <property type="project" value="UniProtKB-SubCell"/>
</dbReference>
<evidence type="ECO:0000256" key="1">
    <source>
        <dbReference type="ARBA" id="ARBA00004127"/>
    </source>
</evidence>
<feature type="domain" description="Sodium/calcium exchanger membrane region" evidence="10">
    <location>
        <begin position="487"/>
        <end position="626"/>
    </location>
</feature>
<dbReference type="Proteomes" id="UP000275078">
    <property type="component" value="Unassembled WGS sequence"/>
</dbReference>
<keyword evidence="5 9" id="KW-1133">Transmembrane helix</keyword>
<name>A0A3N4IQV8_ASCIM</name>
<dbReference type="InterPro" id="IPR004837">
    <property type="entry name" value="NaCa_Exmemb"/>
</dbReference>
<evidence type="ECO:0000256" key="4">
    <source>
        <dbReference type="ARBA" id="ARBA00022692"/>
    </source>
</evidence>
<feature type="transmembrane region" description="Helical" evidence="9">
    <location>
        <begin position="205"/>
        <end position="227"/>
    </location>
</feature>
<feature type="transmembrane region" description="Helical" evidence="9">
    <location>
        <begin position="485"/>
        <end position="506"/>
    </location>
</feature>
<feature type="transmembrane region" description="Helical" evidence="9">
    <location>
        <begin position="173"/>
        <end position="193"/>
    </location>
</feature>
<dbReference type="GO" id="GO:0000329">
    <property type="term" value="C:fungal-type vacuole membrane"/>
    <property type="evidence" value="ECO:0007669"/>
    <property type="project" value="TreeGrafter"/>
</dbReference>
<comment type="similarity">
    <text evidence="2">Belongs to the Ca(2+):cation antiporter (CaCA) (TC 2.A.19) family.</text>
</comment>
<dbReference type="AlphaFoldDB" id="A0A3N4IQV8"/>
<dbReference type="PANTHER" id="PTHR31503:SF22">
    <property type="entry name" value="VACUOLAR CALCIUM ION TRANSPORTER"/>
    <property type="match status" value="1"/>
</dbReference>
<dbReference type="Pfam" id="PF01699">
    <property type="entry name" value="Na_Ca_ex"/>
    <property type="match status" value="2"/>
</dbReference>
<evidence type="ECO:0000256" key="5">
    <source>
        <dbReference type="ARBA" id="ARBA00022989"/>
    </source>
</evidence>
<evidence type="ECO:0000313" key="11">
    <source>
        <dbReference type="EMBL" id="RPA87807.1"/>
    </source>
</evidence>
<dbReference type="OrthoDB" id="1699231at2759"/>
<feature type="transmembrane region" description="Helical" evidence="9">
    <location>
        <begin position="268"/>
        <end position="291"/>
    </location>
</feature>
<evidence type="ECO:0000256" key="9">
    <source>
        <dbReference type="SAM" id="Phobius"/>
    </source>
</evidence>
<evidence type="ECO:0000313" key="12">
    <source>
        <dbReference type="Proteomes" id="UP000275078"/>
    </source>
</evidence>
<gene>
    <name evidence="11" type="ORF">BJ508DRAFT_64567</name>
</gene>
<feature type="compositionally biased region" description="Low complexity" evidence="8">
    <location>
        <begin position="24"/>
        <end position="41"/>
    </location>
</feature>
<accession>A0A3N4IQV8</accession>
<evidence type="ECO:0000256" key="2">
    <source>
        <dbReference type="ARBA" id="ARBA00008170"/>
    </source>
</evidence>
<keyword evidence="6" id="KW-0406">Ion transport</keyword>